<feature type="region of interest" description="Disordered" evidence="1">
    <location>
        <begin position="150"/>
        <end position="170"/>
    </location>
</feature>
<dbReference type="Proteomes" id="UP000018936">
    <property type="component" value="Unassembled WGS sequence"/>
</dbReference>
<feature type="non-terminal residue" evidence="2">
    <location>
        <position position="1"/>
    </location>
</feature>
<dbReference type="AlphaFoldDB" id="V8NSR2"/>
<comment type="caution">
    <text evidence="2">The sequence shown here is derived from an EMBL/GenBank/DDBJ whole genome shotgun (WGS) entry which is preliminary data.</text>
</comment>
<name>V8NSR2_OPHHA</name>
<evidence type="ECO:0000313" key="3">
    <source>
        <dbReference type="Proteomes" id="UP000018936"/>
    </source>
</evidence>
<feature type="compositionally biased region" description="Polar residues" evidence="1">
    <location>
        <begin position="150"/>
        <end position="165"/>
    </location>
</feature>
<evidence type="ECO:0000313" key="2">
    <source>
        <dbReference type="EMBL" id="ETE65110.1"/>
    </source>
</evidence>
<sequence>MGRSAFRTVTTYDLEDYLQFKRANQHLHYSLQSCCRNTYFLFIFPSKAYEAEQLHPQKWPFQAAAVPPETKRFSEDGAVAPIVMPVSRFAESAILPPTIRVLVLLASEGGKADESNLEPVRIELLVVGRVSLQYCILIIVHRGREWPSLSGLQSQHNCPQQSRSSFYRPRKDGRLSSTLNPVRIKLQADRGLQPGQLYDLWISSPIIPQPALAEEFWDLKSTSRKVAQVGDPSLICLKPPNHDPVVMQVPSILIRAQPCLCHKSNPKESKPHVGHYFSSWLGLEVLLALCFTVAQLLKFLHRDFSVFLLSLPKKSGNIMSSADMVGLLLSIRKGIWPANAQLRSVILSPS</sequence>
<organism evidence="2 3">
    <name type="scientific">Ophiophagus hannah</name>
    <name type="common">King cobra</name>
    <name type="synonym">Naja hannah</name>
    <dbReference type="NCBI Taxonomy" id="8665"/>
    <lineage>
        <taxon>Eukaryota</taxon>
        <taxon>Metazoa</taxon>
        <taxon>Chordata</taxon>
        <taxon>Craniata</taxon>
        <taxon>Vertebrata</taxon>
        <taxon>Euteleostomi</taxon>
        <taxon>Lepidosauria</taxon>
        <taxon>Squamata</taxon>
        <taxon>Bifurcata</taxon>
        <taxon>Unidentata</taxon>
        <taxon>Episquamata</taxon>
        <taxon>Toxicofera</taxon>
        <taxon>Serpentes</taxon>
        <taxon>Colubroidea</taxon>
        <taxon>Elapidae</taxon>
        <taxon>Elapinae</taxon>
        <taxon>Ophiophagus</taxon>
    </lineage>
</organism>
<keyword evidence="3" id="KW-1185">Reference proteome</keyword>
<reference evidence="2 3" key="1">
    <citation type="journal article" date="2013" name="Proc. Natl. Acad. Sci. U.S.A.">
        <title>The king cobra genome reveals dynamic gene evolution and adaptation in the snake venom system.</title>
        <authorList>
            <person name="Vonk F.J."/>
            <person name="Casewell N.R."/>
            <person name="Henkel C.V."/>
            <person name="Heimberg A.M."/>
            <person name="Jansen H.J."/>
            <person name="McCleary R.J."/>
            <person name="Kerkkamp H.M."/>
            <person name="Vos R.A."/>
            <person name="Guerreiro I."/>
            <person name="Calvete J.J."/>
            <person name="Wuster W."/>
            <person name="Woods A.E."/>
            <person name="Logan J.M."/>
            <person name="Harrison R.A."/>
            <person name="Castoe T.A."/>
            <person name="de Koning A.P."/>
            <person name="Pollock D.D."/>
            <person name="Yandell M."/>
            <person name="Calderon D."/>
            <person name="Renjifo C."/>
            <person name="Currier R.B."/>
            <person name="Salgado D."/>
            <person name="Pla D."/>
            <person name="Sanz L."/>
            <person name="Hyder A.S."/>
            <person name="Ribeiro J.M."/>
            <person name="Arntzen J.W."/>
            <person name="van den Thillart G.E."/>
            <person name="Boetzer M."/>
            <person name="Pirovano W."/>
            <person name="Dirks R.P."/>
            <person name="Spaink H.P."/>
            <person name="Duboule D."/>
            <person name="McGlinn E."/>
            <person name="Kini R.M."/>
            <person name="Richardson M.K."/>
        </authorList>
    </citation>
    <scope>NUCLEOTIDE SEQUENCE</scope>
    <source>
        <tissue evidence="2">Blood</tissue>
    </source>
</reference>
<evidence type="ECO:0000256" key="1">
    <source>
        <dbReference type="SAM" id="MobiDB-lite"/>
    </source>
</evidence>
<gene>
    <name evidence="2" type="ORF">L345_09122</name>
</gene>
<dbReference type="OrthoDB" id="10258692at2759"/>
<dbReference type="EMBL" id="AZIM01001985">
    <property type="protein sequence ID" value="ETE65110.1"/>
    <property type="molecule type" value="Genomic_DNA"/>
</dbReference>
<dbReference type="PROSITE" id="PS51257">
    <property type="entry name" value="PROKAR_LIPOPROTEIN"/>
    <property type="match status" value="1"/>
</dbReference>
<accession>V8NSR2</accession>
<proteinExistence type="predicted"/>
<protein>
    <submittedName>
        <fullName evidence="2">Uncharacterized protein</fullName>
    </submittedName>
</protein>